<dbReference type="InterPro" id="IPR002477">
    <property type="entry name" value="Peptidoglycan-bd-like"/>
</dbReference>
<dbReference type="InterPro" id="IPR052905">
    <property type="entry name" value="LD-transpeptidase_YkuD-like"/>
</dbReference>
<dbReference type="InterPro" id="IPR005490">
    <property type="entry name" value="LD_TPept_cat_dom"/>
</dbReference>
<sequence length="535" mass="59902">MTSMVRRFTPLLAMLTLVTAFFAQPNTAHAQVTAFKQAVAEAAARDKDIAAFYQANGYKSIWTGRAGRDRSRRVSLMKALSNASAHGLPAARYDAKGLQAKMKSAKGPRERGALEVEISRVFLQYARDLQTGVLIPSRVDSAIVRQVPYRDRTSYLVNFSKSSPNGFFKALAPKTMEYNALMKEKLRMERLLAKGGWGAKIPSKSLKPGQSGNAVVAMRNRLIAQGYMRRSASQTYDDTMKSAVQQFQLAHGLSADGVAGAGTVSEINKTVQQRLQSIIVAMERERWVNQERGRRHILVNIPDFTAKVIDNNKVTFETRSVVGANKSDRPTPEFSDVMEFMVINPSWYVPRSIVTKEYLPALKRNSNAVRHIEITDSKGRKVNRSAVNFSKYTEKTFPFSMRQPPSKGNALGLVKFMFPNRYNIYLHDTPAKNLFGREVRAYSHGCVRLADPFDFAYALLAKQTNDPKGFFQSKLKTGKEARVNLKDPVPVHIIYRTAFTTAKGHTQYRRDIYGRDARIWSALAKAGVALRAVQG</sequence>
<dbReference type="Pfam" id="PF01471">
    <property type="entry name" value="PG_binding_1"/>
    <property type="match status" value="1"/>
</dbReference>
<evidence type="ECO:0000256" key="7">
    <source>
        <dbReference type="PROSITE-ProRule" id="PRU01373"/>
    </source>
</evidence>
<dbReference type="GO" id="GO:0008360">
    <property type="term" value="P:regulation of cell shape"/>
    <property type="evidence" value="ECO:0007669"/>
    <property type="project" value="UniProtKB-UniRule"/>
</dbReference>
<keyword evidence="3" id="KW-0808">Transferase</keyword>
<keyword evidence="4 7" id="KW-0133">Cell shape</keyword>
<keyword evidence="6 7" id="KW-0961">Cell wall biogenesis/degradation</keyword>
<evidence type="ECO:0000256" key="5">
    <source>
        <dbReference type="ARBA" id="ARBA00022984"/>
    </source>
</evidence>
<evidence type="ECO:0000313" key="11">
    <source>
        <dbReference type="Proteomes" id="UP000244880"/>
    </source>
</evidence>
<evidence type="ECO:0000259" key="9">
    <source>
        <dbReference type="PROSITE" id="PS52029"/>
    </source>
</evidence>
<name>A0A2R8BEG0_9RHOB</name>
<dbReference type="PANTHER" id="PTHR41533:SF2">
    <property type="entry name" value="BLR7131 PROTEIN"/>
    <property type="match status" value="1"/>
</dbReference>
<gene>
    <name evidence="10" type="ORF">ASD8599_02156</name>
</gene>
<dbReference type="OrthoDB" id="9778545at2"/>
<feature type="active site" description="Nucleophile" evidence="7">
    <location>
        <position position="446"/>
    </location>
</feature>
<dbReference type="GO" id="GO:0004180">
    <property type="term" value="F:carboxypeptidase activity"/>
    <property type="evidence" value="ECO:0007669"/>
    <property type="project" value="UniProtKB-ARBA"/>
</dbReference>
<evidence type="ECO:0000313" key="10">
    <source>
        <dbReference type="EMBL" id="SPH21402.1"/>
    </source>
</evidence>
<feature type="signal peptide" evidence="8">
    <location>
        <begin position="1"/>
        <end position="30"/>
    </location>
</feature>
<dbReference type="Pfam" id="PF03734">
    <property type="entry name" value="YkuD"/>
    <property type="match status" value="1"/>
</dbReference>
<dbReference type="GO" id="GO:0009252">
    <property type="term" value="P:peptidoglycan biosynthetic process"/>
    <property type="evidence" value="ECO:0007669"/>
    <property type="project" value="UniProtKB-UniPathway"/>
</dbReference>
<comment type="pathway">
    <text evidence="1 7">Cell wall biogenesis; peptidoglycan biosynthesis.</text>
</comment>
<dbReference type="Gene3D" id="1.10.101.10">
    <property type="entry name" value="PGBD-like superfamily/PGBD"/>
    <property type="match status" value="1"/>
</dbReference>
<evidence type="ECO:0000256" key="4">
    <source>
        <dbReference type="ARBA" id="ARBA00022960"/>
    </source>
</evidence>
<dbReference type="UniPathway" id="UPA00219"/>
<dbReference type="Proteomes" id="UP000244880">
    <property type="component" value="Unassembled WGS sequence"/>
</dbReference>
<organism evidence="10 11">
    <name type="scientific">Ascidiaceihabitans donghaensis</name>
    <dbReference type="NCBI Taxonomy" id="1510460"/>
    <lineage>
        <taxon>Bacteria</taxon>
        <taxon>Pseudomonadati</taxon>
        <taxon>Pseudomonadota</taxon>
        <taxon>Alphaproteobacteria</taxon>
        <taxon>Rhodobacterales</taxon>
        <taxon>Paracoccaceae</taxon>
        <taxon>Ascidiaceihabitans</taxon>
    </lineage>
</organism>
<feature type="chain" id="PRO_5015325678" description="L,D-TPase catalytic domain-containing protein" evidence="8">
    <location>
        <begin position="31"/>
        <end position="535"/>
    </location>
</feature>
<dbReference type="InterPro" id="IPR036365">
    <property type="entry name" value="PGBD-like_sf"/>
</dbReference>
<evidence type="ECO:0000256" key="1">
    <source>
        <dbReference type="ARBA" id="ARBA00004752"/>
    </source>
</evidence>
<reference evidence="10 11" key="1">
    <citation type="submission" date="2018-03" db="EMBL/GenBank/DDBJ databases">
        <authorList>
            <person name="Keele B.F."/>
        </authorList>
    </citation>
    <scope>NUCLEOTIDE SEQUENCE [LARGE SCALE GENOMIC DNA]</scope>
    <source>
        <strain evidence="10 11">CECT 8599</strain>
    </source>
</reference>
<dbReference type="InterPro" id="IPR036366">
    <property type="entry name" value="PGBDSf"/>
</dbReference>
<dbReference type="InterPro" id="IPR038063">
    <property type="entry name" value="Transpep_catalytic_dom"/>
</dbReference>
<comment type="similarity">
    <text evidence="2">Belongs to the YkuD family.</text>
</comment>
<dbReference type="GO" id="GO:0071555">
    <property type="term" value="P:cell wall organization"/>
    <property type="evidence" value="ECO:0007669"/>
    <property type="project" value="UniProtKB-UniRule"/>
</dbReference>
<dbReference type="PROSITE" id="PS52029">
    <property type="entry name" value="LD_TPASE"/>
    <property type="match status" value="1"/>
</dbReference>
<evidence type="ECO:0000256" key="8">
    <source>
        <dbReference type="SAM" id="SignalP"/>
    </source>
</evidence>
<dbReference type="PANTHER" id="PTHR41533">
    <property type="entry name" value="L,D-TRANSPEPTIDASE HI_1667-RELATED"/>
    <property type="match status" value="1"/>
</dbReference>
<dbReference type="InterPro" id="IPR045380">
    <property type="entry name" value="LD_TPept_scaffold_dom"/>
</dbReference>
<dbReference type="SUPFAM" id="SSF141523">
    <property type="entry name" value="L,D-transpeptidase catalytic domain-like"/>
    <property type="match status" value="1"/>
</dbReference>
<dbReference type="SUPFAM" id="SSF47090">
    <property type="entry name" value="PGBD-like"/>
    <property type="match status" value="1"/>
</dbReference>
<dbReference type="CDD" id="cd16913">
    <property type="entry name" value="YkuD_like"/>
    <property type="match status" value="1"/>
</dbReference>
<dbReference type="EMBL" id="OMOR01000001">
    <property type="protein sequence ID" value="SPH21402.1"/>
    <property type="molecule type" value="Genomic_DNA"/>
</dbReference>
<evidence type="ECO:0000256" key="2">
    <source>
        <dbReference type="ARBA" id="ARBA00005992"/>
    </source>
</evidence>
<keyword evidence="11" id="KW-1185">Reference proteome</keyword>
<accession>A0A2R8BEG0</accession>
<protein>
    <recommendedName>
        <fullName evidence="9">L,D-TPase catalytic domain-containing protein</fullName>
    </recommendedName>
</protein>
<feature type="active site" description="Proton donor/acceptor" evidence="7">
    <location>
        <position position="427"/>
    </location>
</feature>
<dbReference type="Pfam" id="PF20142">
    <property type="entry name" value="Scaffold"/>
    <property type="match status" value="1"/>
</dbReference>
<dbReference type="AlphaFoldDB" id="A0A2R8BEG0"/>
<evidence type="ECO:0000256" key="6">
    <source>
        <dbReference type="ARBA" id="ARBA00023316"/>
    </source>
</evidence>
<keyword evidence="8" id="KW-0732">Signal</keyword>
<feature type="domain" description="L,D-TPase catalytic" evidence="9">
    <location>
        <begin position="295"/>
        <end position="471"/>
    </location>
</feature>
<dbReference type="Gene3D" id="2.40.440.10">
    <property type="entry name" value="L,D-transpeptidase catalytic domain-like"/>
    <property type="match status" value="1"/>
</dbReference>
<keyword evidence="5 7" id="KW-0573">Peptidoglycan synthesis</keyword>
<evidence type="ECO:0000256" key="3">
    <source>
        <dbReference type="ARBA" id="ARBA00022679"/>
    </source>
</evidence>
<proteinExistence type="inferred from homology"/>
<dbReference type="GO" id="GO:0016740">
    <property type="term" value="F:transferase activity"/>
    <property type="evidence" value="ECO:0007669"/>
    <property type="project" value="UniProtKB-KW"/>
</dbReference>